<proteinExistence type="predicted"/>
<protein>
    <submittedName>
        <fullName evidence="2">Uncharacterized protein</fullName>
    </submittedName>
</protein>
<feature type="compositionally biased region" description="Basic and acidic residues" evidence="1">
    <location>
        <begin position="1"/>
        <end position="12"/>
    </location>
</feature>
<feature type="region of interest" description="Disordered" evidence="1">
    <location>
        <begin position="1"/>
        <end position="34"/>
    </location>
</feature>
<dbReference type="Proteomes" id="UP001161669">
    <property type="component" value="Segment"/>
</dbReference>
<sequence length="148" mass="16794">MDRRERKWQQKQDRRKMWRPQSQPEPQPQQPQPVATSITIDLAVGSGDAPDGFMHAFYSSKRTAFRGASFHRWTGTMEPPTPMPRHCRMAILIEDVGIGASECHYLGLIRSDNWTREEGVSDKEGIAILDCAAWTTKSGRFLFPMSSG</sequence>
<organism evidence="2 3">
    <name type="scientific">Acanthamoeba castellanii medusavirus J1</name>
    <dbReference type="NCBI Taxonomy" id="3114988"/>
    <lineage>
        <taxon>Viruses</taxon>
        <taxon>Varidnaviria</taxon>
        <taxon>Bamfordvirae</taxon>
        <taxon>Nucleocytoviricota</taxon>
        <taxon>Megaviricetes</taxon>
        <taxon>Mamonoviridae</taxon>
        <taxon>Medusavirus</taxon>
        <taxon>Medusavirus medusae</taxon>
    </lineage>
</organism>
<evidence type="ECO:0000256" key="1">
    <source>
        <dbReference type="SAM" id="MobiDB-lite"/>
    </source>
</evidence>
<dbReference type="KEGG" id="vg:80540942"/>
<evidence type="ECO:0000313" key="3">
    <source>
        <dbReference type="Proteomes" id="UP001161669"/>
    </source>
</evidence>
<accession>A0A3T1CXN2</accession>
<evidence type="ECO:0000313" key="2">
    <source>
        <dbReference type="EMBL" id="BBI30590.1"/>
    </source>
</evidence>
<reference evidence="3" key="1">
    <citation type="journal article" date="2019" name="J. Virol.">
        <title>Medusavirus, a novel large DNA virus discovered from hot spring water.</title>
        <authorList>
            <person name="Yoshikawa G."/>
            <person name="Blanc-Mathieu R."/>
            <person name="Song C."/>
            <person name="Kayama Y."/>
            <person name="Mochizuki T."/>
            <person name="Murata K."/>
            <person name="Ogata H."/>
            <person name="Takemura M."/>
        </authorList>
    </citation>
    <scope>NUCLEOTIDE SEQUENCE [LARGE SCALE GENOMIC DNA]</scope>
</reference>
<keyword evidence="3" id="KW-1185">Reference proteome</keyword>
<dbReference type="EMBL" id="AP018495">
    <property type="protein sequence ID" value="BBI30590.1"/>
    <property type="molecule type" value="Genomic_DNA"/>
</dbReference>
<name>A0A3T1CXN2_9VIRU</name>